<feature type="domain" description="DUF5666" evidence="1">
    <location>
        <begin position="492"/>
        <end position="544"/>
    </location>
</feature>
<feature type="domain" description="DUF5666" evidence="1">
    <location>
        <begin position="193"/>
        <end position="235"/>
    </location>
</feature>
<dbReference type="PROSITE" id="PS51257">
    <property type="entry name" value="PROKAR_LIPOPROTEIN"/>
    <property type="match status" value="1"/>
</dbReference>
<feature type="domain" description="DUF5666" evidence="1">
    <location>
        <begin position="403"/>
        <end position="461"/>
    </location>
</feature>
<proteinExistence type="predicted"/>
<feature type="domain" description="DUF5666" evidence="1">
    <location>
        <begin position="329"/>
        <end position="382"/>
    </location>
</feature>
<dbReference type="EMBL" id="MLJW01000273">
    <property type="protein sequence ID" value="OIQ90994.1"/>
    <property type="molecule type" value="Genomic_DNA"/>
</dbReference>
<gene>
    <name evidence="2" type="ORF">GALL_270730</name>
</gene>
<dbReference type="Pfam" id="PF18914">
    <property type="entry name" value="DUF5666"/>
    <property type="match status" value="5"/>
</dbReference>
<dbReference type="AlphaFoldDB" id="A0A1J5R6G3"/>
<comment type="caution">
    <text evidence="2">The sequence shown here is derived from an EMBL/GenBank/DDBJ whole genome shotgun (WGS) entry which is preliminary data.</text>
</comment>
<feature type="domain" description="DUF5666" evidence="1">
    <location>
        <begin position="111"/>
        <end position="165"/>
    </location>
</feature>
<accession>A0A1J5R6G3</accession>
<name>A0A1J5R6G3_9ZZZZ</name>
<dbReference type="InterPro" id="IPR043724">
    <property type="entry name" value="DUF5666"/>
</dbReference>
<reference evidence="2" key="1">
    <citation type="submission" date="2016-10" db="EMBL/GenBank/DDBJ databases">
        <title>Sequence of Gallionella enrichment culture.</title>
        <authorList>
            <person name="Poehlein A."/>
            <person name="Muehling M."/>
            <person name="Daniel R."/>
        </authorList>
    </citation>
    <scope>NUCLEOTIDE SEQUENCE</scope>
</reference>
<sequence length="548" mass="53447">MNEFRWLRRLGCGLAVLSLVSCGGGGGTLASSGGVGSGGTGISYGTVTGFGSIVLDGQAYSSATPTYFEDGAQGSGTLQPATAVELGDRLSVRTDASGNPTTVVIEPELIGTVGSVNASAGRFTVNGVTVAVNDGGAAGPTTYYAGLGGLAGLVAGTQVEVHGAFGLDSGGQPYVQATLVQQLPSTNQAVRITGLVSQLGASSFVVDGVTVNVSASTSLAPAGVALADGELVNVWSAAPIASNTVNAGAIRIRTLQGQSGQARIAGLVAQLRGTGFSVSGIPVDGSAVAASVGALHNGDYVVVQGSIDATSGTVRAASISGYASTIELKGTITGFVDASNFLLRGVPVDASAATFSGGSATSLGNGVYVEVSGTITSGQLNAVTANTVAVRGSAPDGGTADYRGTVSAVTSGGFTLSYSEEGVTRSITVTLASNVQYSNGAASALVVGATVEAEGTVSSNGLNAYSVSFVGAASGSGGSATSSSGSYETSGLVYNFDGSASTFVVNGLTIAINGVAVDGGALQNGVKVDVNFTQSGGVNLAQSISIDR</sequence>
<evidence type="ECO:0000313" key="2">
    <source>
        <dbReference type="EMBL" id="OIQ90994.1"/>
    </source>
</evidence>
<evidence type="ECO:0000259" key="1">
    <source>
        <dbReference type="Pfam" id="PF18914"/>
    </source>
</evidence>
<protein>
    <recommendedName>
        <fullName evidence="1">DUF5666 domain-containing protein</fullName>
    </recommendedName>
</protein>
<organism evidence="2">
    <name type="scientific">mine drainage metagenome</name>
    <dbReference type="NCBI Taxonomy" id="410659"/>
    <lineage>
        <taxon>unclassified sequences</taxon>
        <taxon>metagenomes</taxon>
        <taxon>ecological metagenomes</taxon>
    </lineage>
</organism>